<protein>
    <submittedName>
        <fullName evidence="3">DUF3857 domain-containing protein</fullName>
    </submittedName>
</protein>
<evidence type="ECO:0000313" key="4">
    <source>
        <dbReference type="Proteomes" id="UP001273350"/>
    </source>
</evidence>
<dbReference type="InterPro" id="IPR038765">
    <property type="entry name" value="Papain-like_cys_pep_sf"/>
</dbReference>
<organism evidence="3 4">
    <name type="scientific">Flavobacterium cupriresistens</name>
    <dbReference type="NCBI Taxonomy" id="2893885"/>
    <lineage>
        <taxon>Bacteria</taxon>
        <taxon>Pseudomonadati</taxon>
        <taxon>Bacteroidota</taxon>
        <taxon>Flavobacteriia</taxon>
        <taxon>Flavobacteriales</taxon>
        <taxon>Flavobacteriaceae</taxon>
        <taxon>Flavobacterium</taxon>
    </lineage>
</organism>
<keyword evidence="4" id="KW-1185">Reference proteome</keyword>
<dbReference type="Pfam" id="PF12969">
    <property type="entry name" value="DUF3857"/>
    <property type="match status" value="1"/>
</dbReference>
<dbReference type="Gene3D" id="2.60.40.3140">
    <property type="match status" value="1"/>
</dbReference>
<evidence type="ECO:0000259" key="1">
    <source>
        <dbReference type="Pfam" id="PF01841"/>
    </source>
</evidence>
<dbReference type="Pfam" id="PF01841">
    <property type="entry name" value="Transglut_core"/>
    <property type="match status" value="1"/>
</dbReference>
<evidence type="ECO:0000259" key="2">
    <source>
        <dbReference type="Pfam" id="PF12969"/>
    </source>
</evidence>
<sequence length="621" mass="72281">MKKYITIFLFSFQLFSQEKSKINLASETIVINSDNGLEIESFVYESRVVSKSKNTEEYSIRIPFDSFNEISDIKGSTFVVETQKRTDLNSSSVQTYDTKIENIYKSDSQFKYFVLPKVEDNSIIEFSYKSKIKQPRLLSFFQFQHSIKTEASKFQIKCPPSIEIGYKVFGNYQDKIVFTKTKKDGFDVYTWEAKDIPEFKKEENMPSLLYFMPHVIYYIKSYTYEGNKKELLGTPERLYEWYFSLLKDINKTDQTVLKNKTLDIIKDKKTDFEKAKAIYQWVQQNMHYVAFEDGMEGFIPRDAGAVYQKLYGDCKDMANILNQMLRYANLDSNITWIGTRGKPYTYAEVPTPLVDNHMITNVVIDGKSYFLDATDKFCPFTFPSPFIQGKEALIGGKTENDFKLEIVPQVESDKNKVAIFMKLNIENNHILGDVSATVSGLKKSELLNNLSAYNQKGNEIWKNTVTAYNQKIQLEIKELQKNDYQELPSKVNFKLKLEDGVKDVNGKLLLKPILVFPLKESLIDVENRKLSIENSFTYVYEIQYEYELPSNYKVEFLPESVKTENDLGSFAIQYKVQKNTINVTQRVEHKKLLLETKDFVLWNSFIKAVIKQYNQSIILSK</sequence>
<reference evidence="3 4" key="1">
    <citation type="submission" date="2023-11" db="EMBL/GenBank/DDBJ databases">
        <title>Unpublished Manusciprt.</title>
        <authorList>
            <person name="Saticioglu I.B."/>
            <person name="Ay H."/>
            <person name="Ajmi N."/>
            <person name="Altun S."/>
            <person name="Duman M."/>
        </authorList>
    </citation>
    <scope>NUCLEOTIDE SEQUENCE [LARGE SCALE GENOMIC DNA]</scope>
    <source>
        <strain evidence="3 4">Fl-318</strain>
    </source>
</reference>
<evidence type="ECO:0000313" key="3">
    <source>
        <dbReference type="EMBL" id="MDX6190450.1"/>
    </source>
</evidence>
<dbReference type="RefSeq" id="WP_230004059.1">
    <property type="nucleotide sequence ID" value="NZ_CP087134.1"/>
</dbReference>
<name>A0ABU4RG75_9FLAO</name>
<gene>
    <name evidence="3" type="ORF">SGQ83_13900</name>
</gene>
<feature type="domain" description="DUF3857" evidence="2">
    <location>
        <begin position="47"/>
        <end position="199"/>
    </location>
</feature>
<dbReference type="SUPFAM" id="SSF54001">
    <property type="entry name" value="Cysteine proteinases"/>
    <property type="match status" value="1"/>
</dbReference>
<proteinExistence type="predicted"/>
<dbReference type="Gene3D" id="2.60.120.1130">
    <property type="match status" value="1"/>
</dbReference>
<dbReference type="Gene3D" id="3.10.620.30">
    <property type="match status" value="1"/>
</dbReference>
<dbReference type="Proteomes" id="UP001273350">
    <property type="component" value="Unassembled WGS sequence"/>
</dbReference>
<dbReference type="InterPro" id="IPR002931">
    <property type="entry name" value="Transglutaminase-like"/>
</dbReference>
<dbReference type="InterPro" id="IPR024618">
    <property type="entry name" value="DUF3857"/>
</dbReference>
<comment type="caution">
    <text evidence="3">The sequence shown here is derived from an EMBL/GenBank/DDBJ whole genome shotgun (WGS) entry which is preliminary data.</text>
</comment>
<feature type="domain" description="Transglutaminase-like" evidence="1">
    <location>
        <begin position="263"/>
        <end position="367"/>
    </location>
</feature>
<accession>A0ABU4RG75</accession>
<dbReference type="EMBL" id="JAWXVI010000007">
    <property type="protein sequence ID" value="MDX6190450.1"/>
    <property type="molecule type" value="Genomic_DNA"/>
</dbReference>